<reference evidence="1 2" key="1">
    <citation type="journal article" date="2014" name="Genome Biol. Evol.">
        <title>The genome of the myxosporean Thelohanellus kitauei shows adaptations to nutrient acquisition within its fish host.</title>
        <authorList>
            <person name="Yang Y."/>
            <person name="Xiong J."/>
            <person name="Zhou Z."/>
            <person name="Huo F."/>
            <person name="Miao W."/>
            <person name="Ran C."/>
            <person name="Liu Y."/>
            <person name="Zhang J."/>
            <person name="Feng J."/>
            <person name="Wang M."/>
            <person name="Wang M."/>
            <person name="Wang L."/>
            <person name="Yao B."/>
        </authorList>
    </citation>
    <scope>NUCLEOTIDE SEQUENCE [LARGE SCALE GENOMIC DNA]</scope>
    <source>
        <strain evidence="1">Wuqing</strain>
    </source>
</reference>
<dbReference type="EMBL" id="JWZT01002300">
    <property type="protein sequence ID" value="KII69750.1"/>
    <property type="molecule type" value="Genomic_DNA"/>
</dbReference>
<keyword evidence="2" id="KW-1185">Reference proteome</keyword>
<evidence type="ECO:0000313" key="2">
    <source>
        <dbReference type="Proteomes" id="UP000031668"/>
    </source>
</evidence>
<sequence>MGSISSRDFGGLPLVLRLLEFHRELALFVAGKVHNPLRSFCSFCRCSNAFPSCILLVNIPDSRFLPRLEEKQRVAIRIACFYAWFLIFIEQSKIWHWLTCFS</sequence>
<proteinExistence type="predicted"/>
<accession>A0A0C2N058</accession>
<dbReference type="Proteomes" id="UP000031668">
    <property type="component" value="Unassembled WGS sequence"/>
</dbReference>
<name>A0A0C2N058_THEKT</name>
<organism evidence="1 2">
    <name type="scientific">Thelohanellus kitauei</name>
    <name type="common">Myxosporean</name>
    <dbReference type="NCBI Taxonomy" id="669202"/>
    <lineage>
        <taxon>Eukaryota</taxon>
        <taxon>Metazoa</taxon>
        <taxon>Cnidaria</taxon>
        <taxon>Myxozoa</taxon>
        <taxon>Myxosporea</taxon>
        <taxon>Bivalvulida</taxon>
        <taxon>Platysporina</taxon>
        <taxon>Myxobolidae</taxon>
        <taxon>Thelohanellus</taxon>
    </lineage>
</organism>
<comment type="caution">
    <text evidence="1">The sequence shown here is derived from an EMBL/GenBank/DDBJ whole genome shotgun (WGS) entry which is preliminary data.</text>
</comment>
<gene>
    <name evidence="1" type="ORF">RF11_07339</name>
</gene>
<dbReference type="AlphaFoldDB" id="A0A0C2N058"/>
<evidence type="ECO:0000313" key="1">
    <source>
        <dbReference type="EMBL" id="KII69750.1"/>
    </source>
</evidence>
<protein>
    <submittedName>
        <fullName evidence="1">Uncharacterized protein</fullName>
    </submittedName>
</protein>